<dbReference type="NCBIfam" id="TIGR00196">
    <property type="entry name" value="yjeF_cterm"/>
    <property type="match status" value="1"/>
</dbReference>
<feature type="binding site" evidence="18">
    <location>
        <begin position="123"/>
        <end position="129"/>
    </location>
    <ligand>
        <name>(6S)-NADPHX</name>
        <dbReference type="ChEBI" id="CHEBI:64076"/>
    </ligand>
</feature>
<dbReference type="GO" id="GO:0046496">
    <property type="term" value="P:nicotinamide nucleotide metabolic process"/>
    <property type="evidence" value="ECO:0007669"/>
    <property type="project" value="UniProtKB-UniRule"/>
</dbReference>
<dbReference type="InterPro" id="IPR004443">
    <property type="entry name" value="YjeF_N_dom"/>
</dbReference>
<comment type="similarity">
    <text evidence="18">Belongs to the NnrE/AIBP family.</text>
</comment>
<comment type="catalytic activity">
    <reaction evidence="16 17 19">
        <text>(6S)-NADPHX + ADP = AMP + phosphate + NADPH + H(+)</text>
        <dbReference type="Rhea" id="RHEA:32235"/>
        <dbReference type="ChEBI" id="CHEBI:15378"/>
        <dbReference type="ChEBI" id="CHEBI:43474"/>
        <dbReference type="ChEBI" id="CHEBI:57783"/>
        <dbReference type="ChEBI" id="CHEBI:64076"/>
        <dbReference type="ChEBI" id="CHEBI:456215"/>
        <dbReference type="ChEBI" id="CHEBI:456216"/>
        <dbReference type="EC" id="4.2.1.136"/>
    </reaction>
</comment>
<protein>
    <recommendedName>
        <fullName evidence="19">Bifunctional NAD(P)H-hydrate repair enzyme</fullName>
    </recommendedName>
    <alternativeName>
        <fullName evidence="19">Nicotinamide nucleotide repair protein</fullName>
    </alternativeName>
    <domain>
        <recommendedName>
            <fullName evidence="19">ADP-dependent (S)-NAD(P)H-hydrate dehydratase</fullName>
            <ecNumber evidence="19">4.2.1.136</ecNumber>
        </recommendedName>
        <alternativeName>
            <fullName evidence="19">ADP-dependent NAD(P)HX dehydratase</fullName>
        </alternativeName>
    </domain>
    <domain>
        <recommendedName>
            <fullName evidence="19">NAD(P)H-hydrate epimerase</fullName>
            <ecNumber evidence="19">5.1.99.6</ecNumber>
        </recommendedName>
    </domain>
</protein>
<comment type="similarity">
    <text evidence="3 19">In the N-terminal section; belongs to the NnrE/AIBP family.</text>
</comment>
<evidence type="ECO:0000256" key="4">
    <source>
        <dbReference type="ARBA" id="ARBA00009524"/>
    </source>
</evidence>
<dbReference type="InterPro" id="IPR030677">
    <property type="entry name" value="Nnr"/>
</dbReference>
<comment type="cofactor">
    <cofactor evidence="17">
        <name>Mg(2+)</name>
        <dbReference type="ChEBI" id="CHEBI:18420"/>
    </cofactor>
</comment>
<comment type="function">
    <text evidence="14 19">Bifunctional enzyme that catalyzes the epimerization of the S- and R-forms of NAD(P)HX and the dehydration of the S-form of NAD(P)HX at the expense of ADP, which is converted to AMP. This allows the repair of both epimers of NAD(P)HX, a damaged form of NAD(P)H that is a result of enzymatic or heat-dependent hydration.</text>
</comment>
<feature type="binding site" evidence="18">
    <location>
        <position position="119"/>
    </location>
    <ligand>
        <name>K(+)</name>
        <dbReference type="ChEBI" id="CHEBI:29103"/>
    </ligand>
</feature>
<dbReference type="Pfam" id="PF01256">
    <property type="entry name" value="Carb_kinase"/>
    <property type="match status" value="1"/>
</dbReference>
<dbReference type="SUPFAM" id="SSF64153">
    <property type="entry name" value="YjeF N-terminal domain-like"/>
    <property type="match status" value="1"/>
</dbReference>
<evidence type="ECO:0000256" key="8">
    <source>
        <dbReference type="ARBA" id="ARBA00022857"/>
    </source>
</evidence>
<dbReference type="HAMAP" id="MF_01966">
    <property type="entry name" value="NADHX_epimerase"/>
    <property type="match status" value="1"/>
</dbReference>
<accession>A0A1G5ZLK0</accession>
<comment type="similarity">
    <text evidence="4 19">In the C-terminal section; belongs to the NnrD/CARKD family.</text>
</comment>
<evidence type="ECO:0000256" key="9">
    <source>
        <dbReference type="ARBA" id="ARBA00022958"/>
    </source>
</evidence>
<dbReference type="GO" id="GO:0005524">
    <property type="term" value="F:ATP binding"/>
    <property type="evidence" value="ECO:0007669"/>
    <property type="project" value="UniProtKB-UniRule"/>
</dbReference>
<dbReference type="GO" id="GO:0052855">
    <property type="term" value="F:ADP-dependent NAD(P)H-hydrate dehydratase activity"/>
    <property type="evidence" value="ECO:0007669"/>
    <property type="project" value="UniProtKB-UniRule"/>
</dbReference>
<evidence type="ECO:0000256" key="16">
    <source>
        <dbReference type="ARBA" id="ARBA00049209"/>
    </source>
</evidence>
<feature type="binding site" evidence="17">
    <location>
        <position position="254"/>
    </location>
    <ligand>
        <name>(6S)-NADPHX</name>
        <dbReference type="ChEBI" id="CHEBI:64076"/>
    </ligand>
</feature>
<dbReference type="GO" id="GO:0110051">
    <property type="term" value="P:metabolite repair"/>
    <property type="evidence" value="ECO:0007669"/>
    <property type="project" value="TreeGrafter"/>
</dbReference>
<dbReference type="EC" id="5.1.99.6" evidence="19"/>
<comment type="function">
    <text evidence="17">Catalyzes the dehydration of the S-form of NAD(P)HX at the expense of ADP, which is converted to AMP. Together with NAD(P)HX epimerase, which catalyzes the epimerization of the S- and R-forms, the enzyme allows the repair of both epimers of NAD(P)HX, a damaged form of NAD(P)H that is a result of enzymatic or heat-dependent hydration.</text>
</comment>
<evidence type="ECO:0000256" key="15">
    <source>
        <dbReference type="ARBA" id="ARBA00048238"/>
    </source>
</evidence>
<comment type="catalytic activity">
    <reaction evidence="15 17 19">
        <text>(6S)-NADHX + ADP = AMP + phosphate + NADH + H(+)</text>
        <dbReference type="Rhea" id="RHEA:32223"/>
        <dbReference type="ChEBI" id="CHEBI:15378"/>
        <dbReference type="ChEBI" id="CHEBI:43474"/>
        <dbReference type="ChEBI" id="CHEBI:57945"/>
        <dbReference type="ChEBI" id="CHEBI:64074"/>
        <dbReference type="ChEBI" id="CHEBI:456215"/>
        <dbReference type="ChEBI" id="CHEBI:456216"/>
        <dbReference type="EC" id="4.2.1.136"/>
    </reaction>
</comment>
<evidence type="ECO:0000259" key="20">
    <source>
        <dbReference type="PROSITE" id="PS51383"/>
    </source>
</evidence>
<comment type="similarity">
    <text evidence="17">Belongs to the NnrD/CARKD family.</text>
</comment>
<evidence type="ECO:0000256" key="2">
    <source>
        <dbReference type="ARBA" id="ARBA00000909"/>
    </source>
</evidence>
<dbReference type="PIRSF" id="PIRSF017184">
    <property type="entry name" value="Nnr"/>
    <property type="match status" value="1"/>
</dbReference>
<dbReference type="GO" id="GO:0046872">
    <property type="term" value="F:metal ion binding"/>
    <property type="evidence" value="ECO:0007669"/>
    <property type="project" value="UniProtKB-UniRule"/>
</dbReference>
<dbReference type="Pfam" id="PF03853">
    <property type="entry name" value="YjeF_N"/>
    <property type="match status" value="1"/>
</dbReference>
<dbReference type="SUPFAM" id="SSF53613">
    <property type="entry name" value="Ribokinase-like"/>
    <property type="match status" value="1"/>
</dbReference>
<dbReference type="PROSITE" id="PS51383">
    <property type="entry name" value="YJEF_C_3"/>
    <property type="match status" value="1"/>
</dbReference>
<keyword evidence="11 18" id="KW-0413">Isomerase</keyword>
<evidence type="ECO:0000256" key="10">
    <source>
        <dbReference type="ARBA" id="ARBA00023027"/>
    </source>
</evidence>
<comment type="caution">
    <text evidence="18">Lacks conserved residue(s) required for the propagation of feature annotation.</text>
</comment>
<comment type="cofactor">
    <cofactor evidence="18 19">
        <name>K(+)</name>
        <dbReference type="ChEBI" id="CHEBI:29103"/>
    </cofactor>
    <text evidence="18 19">Binds 1 potassium ion per subunit.</text>
</comment>
<feature type="domain" description="YjeF C-terminal" evidence="20">
    <location>
        <begin position="219"/>
        <end position="502"/>
    </location>
</feature>
<evidence type="ECO:0000256" key="3">
    <source>
        <dbReference type="ARBA" id="ARBA00006001"/>
    </source>
</evidence>
<evidence type="ECO:0000259" key="21">
    <source>
        <dbReference type="PROSITE" id="PS51385"/>
    </source>
</evidence>
<keyword evidence="10 17" id="KW-0520">NAD</keyword>
<organism evidence="22 23">
    <name type="scientific">Mesorhizobium qingshengii</name>
    <dbReference type="NCBI Taxonomy" id="1165689"/>
    <lineage>
        <taxon>Bacteria</taxon>
        <taxon>Pseudomonadati</taxon>
        <taxon>Pseudomonadota</taxon>
        <taxon>Alphaproteobacteria</taxon>
        <taxon>Hyphomicrobiales</taxon>
        <taxon>Phyllobacteriaceae</taxon>
        <taxon>Mesorhizobium</taxon>
    </lineage>
</organism>
<feature type="binding site" evidence="17">
    <location>
        <begin position="418"/>
        <end position="422"/>
    </location>
    <ligand>
        <name>AMP</name>
        <dbReference type="ChEBI" id="CHEBI:456215"/>
    </ligand>
</feature>
<dbReference type="InterPro" id="IPR036652">
    <property type="entry name" value="YjeF_N_dom_sf"/>
</dbReference>
<feature type="binding site" evidence="17">
    <location>
        <position position="447"/>
    </location>
    <ligand>
        <name>AMP</name>
        <dbReference type="ChEBI" id="CHEBI:456215"/>
    </ligand>
</feature>
<feature type="binding site" evidence="17">
    <location>
        <position position="381"/>
    </location>
    <ligand>
        <name>(6S)-NADPHX</name>
        <dbReference type="ChEBI" id="CHEBI:64076"/>
    </ligand>
</feature>
<feature type="binding site" evidence="18">
    <location>
        <position position="60"/>
    </location>
    <ligand>
        <name>K(+)</name>
        <dbReference type="ChEBI" id="CHEBI:29103"/>
    </ligand>
</feature>
<evidence type="ECO:0000313" key="23">
    <source>
        <dbReference type="Proteomes" id="UP000198588"/>
    </source>
</evidence>
<dbReference type="Gene3D" id="3.40.1190.20">
    <property type="match status" value="1"/>
</dbReference>
<proteinExistence type="inferred from homology"/>
<dbReference type="OrthoDB" id="9806925at2"/>
<dbReference type="InterPro" id="IPR029056">
    <property type="entry name" value="Ribokinase-like"/>
</dbReference>
<keyword evidence="22" id="KW-0418">Kinase</keyword>
<reference evidence="22 23" key="1">
    <citation type="submission" date="2016-10" db="EMBL/GenBank/DDBJ databases">
        <authorList>
            <person name="de Groot N.N."/>
        </authorList>
    </citation>
    <scope>NUCLEOTIDE SEQUENCE [LARGE SCALE GENOMIC DNA]</scope>
    <source>
        <strain evidence="22 23">CGMCC 1.12097</strain>
    </source>
</reference>
<feature type="binding site" evidence="17">
    <location>
        <position position="317"/>
    </location>
    <ligand>
        <name>(6S)-NADPHX</name>
        <dbReference type="ChEBI" id="CHEBI:64076"/>
    </ligand>
</feature>
<keyword evidence="22" id="KW-0808">Transferase</keyword>
<dbReference type="PROSITE" id="PS51385">
    <property type="entry name" value="YJEF_N"/>
    <property type="match status" value="1"/>
</dbReference>
<dbReference type="GO" id="GO:0052856">
    <property type="term" value="F:NAD(P)HX epimerase activity"/>
    <property type="evidence" value="ECO:0007669"/>
    <property type="project" value="UniProtKB-UniRule"/>
</dbReference>
<keyword evidence="13" id="KW-0511">Multifunctional enzyme</keyword>
<evidence type="ECO:0000256" key="7">
    <source>
        <dbReference type="ARBA" id="ARBA00022840"/>
    </source>
</evidence>
<dbReference type="EMBL" id="FMXM01000022">
    <property type="protein sequence ID" value="SDA95502.1"/>
    <property type="molecule type" value="Genomic_DNA"/>
</dbReference>
<keyword evidence="8 17" id="KW-0521">NADP</keyword>
<comment type="subunit">
    <text evidence="17">Homotetramer.</text>
</comment>
<feature type="binding site" evidence="18">
    <location>
        <position position="155"/>
    </location>
    <ligand>
        <name>K(+)</name>
        <dbReference type="ChEBI" id="CHEBI:29103"/>
    </ligand>
</feature>
<dbReference type="Proteomes" id="UP000198588">
    <property type="component" value="Unassembled WGS sequence"/>
</dbReference>
<gene>
    <name evidence="17" type="primary">nnrD</name>
    <name evidence="18" type="synonym">nnrE</name>
    <name evidence="22" type="ORF">SAMN02927914_05428</name>
</gene>
<keyword evidence="9 18" id="KW-0630">Potassium</keyword>
<keyword evidence="6 17" id="KW-0547">Nucleotide-binding</keyword>
<dbReference type="NCBIfam" id="TIGR00197">
    <property type="entry name" value="yjeF_nterm"/>
    <property type="match status" value="1"/>
</dbReference>
<keyword evidence="5 18" id="KW-0479">Metal-binding</keyword>
<dbReference type="Gene3D" id="3.40.50.10260">
    <property type="entry name" value="YjeF N-terminal domain"/>
    <property type="match status" value="1"/>
</dbReference>
<dbReference type="EC" id="4.2.1.136" evidence="19"/>
<comment type="catalytic activity">
    <reaction evidence="2 18 19">
        <text>(6R)-NADPHX = (6S)-NADPHX</text>
        <dbReference type="Rhea" id="RHEA:32227"/>
        <dbReference type="ChEBI" id="CHEBI:64076"/>
        <dbReference type="ChEBI" id="CHEBI:64077"/>
        <dbReference type="EC" id="5.1.99.6"/>
    </reaction>
</comment>
<evidence type="ECO:0000256" key="18">
    <source>
        <dbReference type="HAMAP-Rule" id="MF_01966"/>
    </source>
</evidence>
<dbReference type="PANTHER" id="PTHR12592">
    <property type="entry name" value="ATP-DEPENDENT (S)-NAD(P)H-HYDRATE DEHYDRATASE FAMILY MEMBER"/>
    <property type="match status" value="1"/>
</dbReference>
<evidence type="ECO:0000256" key="17">
    <source>
        <dbReference type="HAMAP-Rule" id="MF_01965"/>
    </source>
</evidence>
<sequence length="509" mass="52226">MSNELLSSAEMGEADRLTISDGPADGIGLMRRAGEAVAAEVLKRYPAATHVHVLCGPGDNGGDGYVVARLLASSGVGITIWASGTPRPQSDAALAAAECPIKPRPLSGFEAEAGSIVVDALYGAGLSKPLSGDAARAVDIATDLHLPVVAVDLPSGVSGDSGKVLGKAFFADTTVTFARKKPGHLLLPGRERCGEIVLADIGIGDGIIARLQPRTFENTPTLWLDHFPVPAVDAHKYKRGHAGVFSGGPSATGAARLSALAAARSGAGAVTVLSPDSAIEANAAHLTSIMLRRTDDIADIKAFVGERRPSAFVLGPGFGVGERTRTFALTLLACGQPRDASTRIDGLVFDADAITSFREAPDALFEAARQPNAPALVMTPHEGEFARLFPDIAGNDASSKLDKARAAAKRANAVIVYKGADTVIAAADGRAAINCNGAPWLATAGSGDVLCGITAGLLAQGMPPFEAACAAVWIHAEAGSRFGPGLIAEDLPLALVPVLRELVAARGRR</sequence>
<dbReference type="InterPro" id="IPR000631">
    <property type="entry name" value="CARKD"/>
</dbReference>
<dbReference type="CDD" id="cd01171">
    <property type="entry name" value="YXKO-related"/>
    <property type="match status" value="1"/>
</dbReference>
<name>A0A1G5ZLK0_9HYPH</name>
<feature type="binding site" evidence="17">
    <location>
        <position position="448"/>
    </location>
    <ligand>
        <name>(6S)-NADPHX</name>
        <dbReference type="ChEBI" id="CHEBI:64076"/>
    </ligand>
</feature>
<evidence type="ECO:0000256" key="14">
    <source>
        <dbReference type="ARBA" id="ARBA00025153"/>
    </source>
</evidence>
<dbReference type="AlphaFoldDB" id="A0A1G5ZLK0"/>
<evidence type="ECO:0000313" key="22">
    <source>
        <dbReference type="EMBL" id="SDA95502.1"/>
    </source>
</evidence>
<feature type="binding site" evidence="18">
    <location>
        <begin position="59"/>
        <end position="63"/>
    </location>
    <ligand>
        <name>(6S)-NADPHX</name>
        <dbReference type="ChEBI" id="CHEBI:64076"/>
    </ligand>
</feature>
<evidence type="ECO:0000256" key="11">
    <source>
        <dbReference type="ARBA" id="ARBA00023235"/>
    </source>
</evidence>
<dbReference type="HAMAP" id="MF_01965">
    <property type="entry name" value="NADHX_dehydratase"/>
    <property type="match status" value="1"/>
</dbReference>
<dbReference type="STRING" id="1165689.SAMN02927914_05428"/>
<evidence type="ECO:0000256" key="1">
    <source>
        <dbReference type="ARBA" id="ARBA00000013"/>
    </source>
</evidence>
<dbReference type="PANTHER" id="PTHR12592:SF0">
    <property type="entry name" value="ATP-DEPENDENT (S)-NAD(P)H-HYDRATE DEHYDRATASE"/>
    <property type="match status" value="1"/>
</dbReference>
<evidence type="ECO:0000256" key="19">
    <source>
        <dbReference type="PIRNR" id="PIRNR017184"/>
    </source>
</evidence>
<feature type="domain" description="YjeF N-terminal" evidence="21">
    <location>
        <begin position="11"/>
        <end position="209"/>
    </location>
</feature>
<comment type="catalytic activity">
    <reaction evidence="1 18 19">
        <text>(6R)-NADHX = (6S)-NADHX</text>
        <dbReference type="Rhea" id="RHEA:32215"/>
        <dbReference type="ChEBI" id="CHEBI:64074"/>
        <dbReference type="ChEBI" id="CHEBI:64075"/>
        <dbReference type="EC" id="5.1.99.6"/>
    </reaction>
</comment>
<dbReference type="RefSeq" id="WP_091584650.1">
    <property type="nucleotide sequence ID" value="NZ_FMXM01000022.1"/>
</dbReference>
<dbReference type="GO" id="GO:0016301">
    <property type="term" value="F:kinase activity"/>
    <property type="evidence" value="ECO:0007669"/>
    <property type="project" value="UniProtKB-KW"/>
</dbReference>
<evidence type="ECO:0000256" key="12">
    <source>
        <dbReference type="ARBA" id="ARBA00023239"/>
    </source>
</evidence>
<evidence type="ECO:0000256" key="13">
    <source>
        <dbReference type="ARBA" id="ARBA00023268"/>
    </source>
</evidence>
<feature type="binding site" evidence="18">
    <location>
        <position position="152"/>
    </location>
    <ligand>
        <name>(6S)-NADPHX</name>
        <dbReference type="ChEBI" id="CHEBI:64076"/>
    </ligand>
</feature>
<comment type="function">
    <text evidence="18">Catalyzes the epimerization of the S- and R-forms of NAD(P)HX, a damaged form of NAD(P)H that is a result of enzymatic or heat-dependent hydration. This is a prerequisite for the S-specific NAD(P)H-hydrate dehydratase to allow the repair of both epimers of NAD(P)HX.</text>
</comment>
<evidence type="ECO:0000256" key="6">
    <source>
        <dbReference type="ARBA" id="ARBA00022741"/>
    </source>
</evidence>
<evidence type="ECO:0000256" key="5">
    <source>
        <dbReference type="ARBA" id="ARBA00022723"/>
    </source>
</evidence>
<keyword evidence="12 17" id="KW-0456">Lyase</keyword>
<keyword evidence="7 17" id="KW-0067">ATP-binding</keyword>